<feature type="domain" description="NADH:flavin oxidoreductase/NADH oxidase N-terminal" evidence="6">
    <location>
        <begin position="25"/>
        <end position="386"/>
    </location>
</feature>
<evidence type="ECO:0000313" key="8">
    <source>
        <dbReference type="Proteomes" id="UP000054988"/>
    </source>
</evidence>
<name>A0A0W0G9N1_MONRR</name>
<dbReference type="AlphaFoldDB" id="A0A0W0G9N1"/>
<dbReference type="InterPro" id="IPR051799">
    <property type="entry name" value="NADH_flavin_oxidoreductase"/>
</dbReference>
<dbReference type="eggNOG" id="KOG0134">
    <property type="taxonomic scope" value="Eukaryota"/>
</dbReference>
<evidence type="ECO:0000256" key="1">
    <source>
        <dbReference type="ARBA" id="ARBA00005979"/>
    </source>
</evidence>
<keyword evidence="4" id="KW-0560">Oxidoreductase</keyword>
<dbReference type="GO" id="GO:0016491">
    <property type="term" value="F:oxidoreductase activity"/>
    <property type="evidence" value="ECO:0007669"/>
    <property type="project" value="UniProtKB-KW"/>
</dbReference>
<dbReference type="PANTHER" id="PTHR43656">
    <property type="entry name" value="BINDING OXIDOREDUCTASE, PUTATIVE (AFU_ORTHOLOGUE AFUA_2G08260)-RELATED"/>
    <property type="match status" value="1"/>
</dbReference>
<dbReference type="Pfam" id="PF00724">
    <property type="entry name" value="Oxidored_FMN"/>
    <property type="match status" value="1"/>
</dbReference>
<evidence type="ECO:0000256" key="3">
    <source>
        <dbReference type="ARBA" id="ARBA00022643"/>
    </source>
</evidence>
<keyword evidence="2" id="KW-0285">Flavoprotein</keyword>
<evidence type="ECO:0000256" key="5">
    <source>
        <dbReference type="SAM" id="Phobius"/>
    </source>
</evidence>
<organism evidence="7 8">
    <name type="scientific">Moniliophthora roreri</name>
    <name type="common">Frosty pod rot fungus</name>
    <name type="synonym">Monilia roreri</name>
    <dbReference type="NCBI Taxonomy" id="221103"/>
    <lineage>
        <taxon>Eukaryota</taxon>
        <taxon>Fungi</taxon>
        <taxon>Dikarya</taxon>
        <taxon>Basidiomycota</taxon>
        <taxon>Agaricomycotina</taxon>
        <taxon>Agaricomycetes</taxon>
        <taxon>Agaricomycetidae</taxon>
        <taxon>Agaricales</taxon>
        <taxon>Marasmiineae</taxon>
        <taxon>Marasmiaceae</taxon>
        <taxon>Moniliophthora</taxon>
    </lineage>
</organism>
<dbReference type="GO" id="GO:0010181">
    <property type="term" value="F:FMN binding"/>
    <property type="evidence" value="ECO:0007669"/>
    <property type="project" value="InterPro"/>
</dbReference>
<proteinExistence type="inferred from homology"/>
<feature type="transmembrane region" description="Helical" evidence="5">
    <location>
        <begin position="426"/>
        <end position="445"/>
    </location>
</feature>
<protein>
    <recommendedName>
        <fullName evidence="6">NADH:flavin oxidoreductase/NADH oxidase N-terminal domain-containing protein</fullName>
    </recommendedName>
</protein>
<evidence type="ECO:0000256" key="2">
    <source>
        <dbReference type="ARBA" id="ARBA00022630"/>
    </source>
</evidence>
<keyword evidence="3" id="KW-0288">FMN</keyword>
<dbReference type="InterPro" id="IPR013785">
    <property type="entry name" value="Aldolase_TIM"/>
</dbReference>
<evidence type="ECO:0000313" key="7">
    <source>
        <dbReference type="EMBL" id="KTB45264.1"/>
    </source>
</evidence>
<dbReference type="Gene3D" id="3.20.20.70">
    <property type="entry name" value="Aldolase class I"/>
    <property type="match status" value="1"/>
</dbReference>
<evidence type="ECO:0000259" key="6">
    <source>
        <dbReference type="Pfam" id="PF00724"/>
    </source>
</evidence>
<reference evidence="7 8" key="1">
    <citation type="submission" date="2015-12" db="EMBL/GenBank/DDBJ databases">
        <title>Draft genome sequence of Moniliophthora roreri, the causal agent of frosty pod rot of cacao.</title>
        <authorList>
            <person name="Aime M.C."/>
            <person name="Diaz-Valderrama J.R."/>
            <person name="Kijpornyongpan T."/>
            <person name="Phillips-Mora W."/>
        </authorList>
    </citation>
    <scope>NUCLEOTIDE SEQUENCE [LARGE SCALE GENOMIC DNA]</scope>
    <source>
        <strain evidence="7 8">MCA 2952</strain>
    </source>
</reference>
<sequence>MTCSNDTKEDAIEKIYTDITLLCGRKVQNRLVKVAMYEHLASMFGGPPNKHHYKLYSNWSKFNWGIIITGNVQVSAAHLGLGRDLIVPHTLSEENVHPFRKLAECIHGNRSEDTESLKPLAIMQLNHAGRQSSNFLGGRYPFVPPLAPSAIPVSSKNPGLVSWIIHNLLFQTPRAMSLNDIEHVISEFVRGAELALRAGFDGVQLHVAHGYLLAQFLSSKVNKRDDEYGSNPLHLLHRLVTAIRAVTPKDFALGVKFNTSDYSALEESASKAEQEKHALDHLRILASWGTLDFIEISGGDYENPEFMMSGSKSSRQAFFASFSAKAVQTLESGSAPTPPFIILTGGLKSPGHLITAISSRHAHLLGIGRASVICPDLPIRFKRRVADTVDTPVGEDFAPFQPEPDLHLDFVQQWPWSWIWRFVPKINLIGAGIGIAWYVVAIRRLANYEVNGTQSYVPEYELGGLGAVLMMWIWQDAPEIQAKGGKLSMIALAVSVVSLGIWWRMAI</sequence>
<dbReference type="Proteomes" id="UP000054988">
    <property type="component" value="Unassembled WGS sequence"/>
</dbReference>
<keyword evidence="5" id="KW-1133">Transmembrane helix</keyword>
<dbReference type="PANTHER" id="PTHR43656:SF2">
    <property type="entry name" value="BINDING OXIDOREDUCTASE, PUTATIVE (AFU_ORTHOLOGUE AFUA_2G08260)-RELATED"/>
    <property type="match status" value="1"/>
</dbReference>
<feature type="transmembrane region" description="Helical" evidence="5">
    <location>
        <begin position="457"/>
        <end position="475"/>
    </location>
</feature>
<comment type="similarity">
    <text evidence="1">Belongs to the NADH:flavin oxidoreductase/NADH oxidase family.</text>
</comment>
<evidence type="ECO:0000256" key="4">
    <source>
        <dbReference type="ARBA" id="ARBA00023002"/>
    </source>
</evidence>
<feature type="transmembrane region" description="Helical" evidence="5">
    <location>
        <begin position="487"/>
        <end position="505"/>
    </location>
</feature>
<dbReference type="InterPro" id="IPR001155">
    <property type="entry name" value="OxRdtase_FMN_N"/>
</dbReference>
<dbReference type="EMBL" id="LATX01000739">
    <property type="protein sequence ID" value="KTB45264.1"/>
    <property type="molecule type" value="Genomic_DNA"/>
</dbReference>
<keyword evidence="5" id="KW-0812">Transmembrane</keyword>
<keyword evidence="5" id="KW-0472">Membrane</keyword>
<dbReference type="SUPFAM" id="SSF51395">
    <property type="entry name" value="FMN-linked oxidoreductases"/>
    <property type="match status" value="1"/>
</dbReference>
<comment type="caution">
    <text evidence="7">The sequence shown here is derived from an EMBL/GenBank/DDBJ whole genome shotgun (WGS) entry which is preliminary data.</text>
</comment>
<accession>A0A0W0G9N1</accession>
<gene>
    <name evidence="7" type="ORF">WG66_2192</name>
</gene>